<dbReference type="GO" id="GO:0046872">
    <property type="term" value="F:metal ion binding"/>
    <property type="evidence" value="ECO:0007669"/>
    <property type="project" value="UniProtKB-UniRule"/>
</dbReference>
<dbReference type="InterPro" id="IPR026851">
    <property type="entry name" value="Dna2/JHS1_DEXXQ-box"/>
</dbReference>
<dbReference type="InterPro" id="IPR047187">
    <property type="entry name" value="SF1_C_Upf1"/>
</dbReference>
<dbReference type="GO" id="GO:0051539">
    <property type="term" value="F:4 iron, 4 sulfur cluster binding"/>
    <property type="evidence" value="ECO:0007669"/>
    <property type="project" value="UniProtKB-UniRule"/>
</dbReference>
<evidence type="ECO:0000256" key="9">
    <source>
        <dbReference type="ARBA" id="ARBA00022763"/>
    </source>
</evidence>
<evidence type="ECO:0000256" key="21">
    <source>
        <dbReference type="RuleBase" id="RU367041"/>
    </source>
</evidence>
<comment type="subcellular location">
    <subcellularLocation>
        <location evidence="21">Nucleus</location>
    </subcellularLocation>
    <subcellularLocation>
        <location evidence="21">Mitochondrion</location>
    </subcellularLocation>
</comment>
<dbReference type="GeneTree" id="ENSGT00780000122010"/>
<dbReference type="Proteomes" id="UP000472277">
    <property type="component" value="Chromosome 18"/>
</dbReference>
<evidence type="ECO:0000256" key="22">
    <source>
        <dbReference type="SAM" id="MobiDB-lite"/>
    </source>
</evidence>
<keyword evidence="5 21" id="KW-0540">Nuclease</keyword>
<evidence type="ECO:0000256" key="6">
    <source>
        <dbReference type="ARBA" id="ARBA00022723"/>
    </source>
</evidence>
<name>A0A674F6N1_SALTR</name>
<keyword evidence="17 21" id="KW-0234">DNA repair</keyword>
<dbReference type="Pfam" id="PF21123">
    <property type="entry name" value="Dna2_Rift"/>
    <property type="match status" value="1"/>
</dbReference>
<keyword evidence="7 21" id="KW-0547">Nucleotide-binding</keyword>
<dbReference type="InterPro" id="IPR027417">
    <property type="entry name" value="P-loop_NTPase"/>
</dbReference>
<feature type="domain" description="DNA2 rift barrel" evidence="26">
    <location>
        <begin position="648"/>
        <end position="730"/>
    </location>
</feature>
<comment type="function">
    <text evidence="21">Key enzyme involved in DNA replication and DNA repair. Involved in Okazaki fragments processing by cleaving long flaps that escape FEN1: flaps that are longer than 27 nucleotides are coated by replication protein A complex (RPA), leading to recruit DNA2 which cleaves the flap until it is too short to bind RPA and becomes a substrate for FEN1. Also involved in 5'-end resection of DNA during double-strand break (DSB) repair by mediating the cleavage of 5'-ssDNA.</text>
</comment>
<dbReference type="GO" id="GO:0017116">
    <property type="term" value="F:single-stranded DNA helicase activity"/>
    <property type="evidence" value="ECO:0007669"/>
    <property type="project" value="UniProtKB-UniRule"/>
</dbReference>
<dbReference type="Pfam" id="PF13086">
    <property type="entry name" value="AAA_11"/>
    <property type="match status" value="2"/>
</dbReference>
<keyword evidence="18 21" id="KW-0539">Nucleus</keyword>
<dbReference type="InterPro" id="IPR041677">
    <property type="entry name" value="DNA2/NAM7_AAA_11"/>
</dbReference>
<organism evidence="27 28">
    <name type="scientific">Salmo trutta</name>
    <name type="common">Brown trout</name>
    <dbReference type="NCBI Taxonomy" id="8032"/>
    <lineage>
        <taxon>Eukaryota</taxon>
        <taxon>Metazoa</taxon>
        <taxon>Chordata</taxon>
        <taxon>Craniata</taxon>
        <taxon>Vertebrata</taxon>
        <taxon>Euteleostomi</taxon>
        <taxon>Actinopterygii</taxon>
        <taxon>Neopterygii</taxon>
        <taxon>Teleostei</taxon>
        <taxon>Protacanthopterygii</taxon>
        <taxon>Salmoniformes</taxon>
        <taxon>Salmonidae</taxon>
        <taxon>Salmoninae</taxon>
        <taxon>Salmo</taxon>
    </lineage>
</organism>
<evidence type="ECO:0000259" key="24">
    <source>
        <dbReference type="Pfam" id="PF13086"/>
    </source>
</evidence>
<keyword evidence="8" id="KW-0255">Endonuclease</keyword>
<dbReference type="GO" id="GO:0071932">
    <property type="term" value="P:replication fork reversal"/>
    <property type="evidence" value="ECO:0007669"/>
    <property type="project" value="TreeGrafter"/>
</dbReference>
<proteinExistence type="inferred from homology"/>
<dbReference type="AlphaFoldDB" id="A0A674F6N1"/>
<evidence type="ECO:0000256" key="1">
    <source>
        <dbReference type="ARBA" id="ARBA00001966"/>
    </source>
</evidence>
<comment type="similarity">
    <text evidence="2 21">Belongs to the DNA2/NAM7 helicase family.</text>
</comment>
<reference evidence="27" key="2">
    <citation type="submission" date="2025-09" db="UniProtKB">
        <authorList>
            <consortium name="Ensembl"/>
        </authorList>
    </citation>
    <scope>IDENTIFICATION</scope>
</reference>
<evidence type="ECO:0000256" key="17">
    <source>
        <dbReference type="ARBA" id="ARBA00023204"/>
    </source>
</evidence>
<evidence type="ECO:0000256" key="10">
    <source>
        <dbReference type="ARBA" id="ARBA00022801"/>
    </source>
</evidence>
<keyword evidence="10 21" id="KW-0378">Hydrolase</keyword>
<keyword evidence="19 21" id="KW-0511">Multifunctional enzyme</keyword>
<evidence type="ECO:0000256" key="11">
    <source>
        <dbReference type="ARBA" id="ARBA00022806"/>
    </source>
</evidence>
<dbReference type="GO" id="GO:0005634">
    <property type="term" value="C:nucleus"/>
    <property type="evidence" value="ECO:0007669"/>
    <property type="project" value="UniProtKB-SubCell"/>
</dbReference>
<keyword evidence="3 21" id="KW-0004">4Fe-4S</keyword>
<dbReference type="InterPro" id="IPR045055">
    <property type="entry name" value="DNA2/NAM7-like"/>
</dbReference>
<feature type="domain" description="DNA2/NAM7 helicase helicase" evidence="24">
    <location>
        <begin position="890"/>
        <end position="955"/>
    </location>
</feature>
<protein>
    <recommendedName>
        <fullName evidence="21">DNA replication ATP-dependent helicase/nuclease</fullName>
        <ecNumber evidence="21">3.1.-.-</ecNumber>
        <ecNumber evidence="21">3.6.4.12</ecNumber>
    </recommendedName>
</protein>
<keyword evidence="9 21" id="KW-0227">DNA damage</keyword>
<feature type="domain" description="DNA replication factor Dna2 N-terminal" evidence="23">
    <location>
        <begin position="241"/>
        <end position="452"/>
    </location>
</feature>
<evidence type="ECO:0000256" key="2">
    <source>
        <dbReference type="ARBA" id="ARBA00007913"/>
    </source>
</evidence>
<evidence type="ECO:0000256" key="4">
    <source>
        <dbReference type="ARBA" id="ARBA00022705"/>
    </source>
</evidence>
<dbReference type="Pfam" id="PF13087">
    <property type="entry name" value="AAA_12"/>
    <property type="match status" value="2"/>
</dbReference>
<comment type="catalytic activity">
    <reaction evidence="20 21">
        <text>ATP + H2O = ADP + phosphate + H(+)</text>
        <dbReference type="Rhea" id="RHEA:13065"/>
        <dbReference type="ChEBI" id="CHEBI:15377"/>
        <dbReference type="ChEBI" id="CHEBI:15378"/>
        <dbReference type="ChEBI" id="CHEBI:30616"/>
        <dbReference type="ChEBI" id="CHEBI:43474"/>
        <dbReference type="ChEBI" id="CHEBI:456216"/>
        <dbReference type="EC" id="3.6.4.12"/>
    </reaction>
</comment>
<dbReference type="SUPFAM" id="SSF52540">
    <property type="entry name" value="P-loop containing nucleoside triphosphate hydrolases"/>
    <property type="match status" value="1"/>
</dbReference>
<evidence type="ECO:0000256" key="13">
    <source>
        <dbReference type="ARBA" id="ARBA00023004"/>
    </source>
</evidence>
<dbReference type="PANTHER" id="PTHR10887">
    <property type="entry name" value="DNA2/NAM7 HELICASE FAMILY"/>
    <property type="match status" value="1"/>
</dbReference>
<dbReference type="CDD" id="cd18808">
    <property type="entry name" value="SF1_C_Upf1"/>
    <property type="match status" value="1"/>
</dbReference>
<dbReference type="CDD" id="cd22318">
    <property type="entry name" value="DNA2_N-like"/>
    <property type="match status" value="1"/>
</dbReference>
<dbReference type="PANTHER" id="PTHR10887:SF433">
    <property type="entry name" value="DNA REPLICATION ATP-DEPENDENT HELICASE_NUCLEASE DNA2"/>
    <property type="match status" value="1"/>
</dbReference>
<keyword evidence="12 21" id="KW-0067">ATP-binding</keyword>
<dbReference type="GO" id="GO:0005739">
    <property type="term" value="C:mitochondrion"/>
    <property type="evidence" value="ECO:0007669"/>
    <property type="project" value="UniProtKB-SubCell"/>
</dbReference>
<keyword evidence="15 21" id="KW-0238">DNA-binding</keyword>
<dbReference type="FunFam" id="3.40.50.300:FF:000721">
    <property type="entry name" value="DNA replication ATP-dependent helicase/nuclease DNA2"/>
    <property type="match status" value="1"/>
</dbReference>
<evidence type="ECO:0000256" key="19">
    <source>
        <dbReference type="ARBA" id="ARBA00023268"/>
    </source>
</evidence>
<dbReference type="GO" id="GO:0005524">
    <property type="term" value="F:ATP binding"/>
    <property type="evidence" value="ECO:0007669"/>
    <property type="project" value="UniProtKB-UniRule"/>
</dbReference>
<evidence type="ECO:0000256" key="20">
    <source>
        <dbReference type="ARBA" id="ARBA00047995"/>
    </source>
</evidence>
<feature type="domain" description="DNA2/NAM7 helicase-like C-terminal" evidence="25">
    <location>
        <begin position="1090"/>
        <end position="1173"/>
    </location>
</feature>
<feature type="domain" description="DNA2/NAM7 helicase helicase" evidence="24">
    <location>
        <begin position="786"/>
        <end position="875"/>
    </location>
</feature>
<comment type="cofactor">
    <cofactor evidence="1">
        <name>[4Fe-4S] cluster</name>
        <dbReference type="ChEBI" id="CHEBI:49883"/>
    </cofactor>
</comment>
<dbReference type="GO" id="GO:0017108">
    <property type="term" value="F:5'-flap endonuclease activity"/>
    <property type="evidence" value="ECO:0007669"/>
    <property type="project" value="UniProtKB-UniRule"/>
</dbReference>
<keyword evidence="11 21" id="KW-0347">Helicase</keyword>
<evidence type="ECO:0000313" key="27">
    <source>
        <dbReference type="Ensembl" id="ENSSTUP00000116206.1"/>
    </source>
</evidence>
<dbReference type="InterPro" id="IPR041679">
    <property type="entry name" value="DNA2/NAM7-like_C"/>
</dbReference>
<evidence type="ECO:0000259" key="23">
    <source>
        <dbReference type="Pfam" id="PF08696"/>
    </source>
</evidence>
<dbReference type="GO" id="GO:0033567">
    <property type="term" value="P:DNA replication, Okazaki fragment processing"/>
    <property type="evidence" value="ECO:0007669"/>
    <property type="project" value="UniProtKB-UniRule"/>
</dbReference>
<dbReference type="CDD" id="cd18041">
    <property type="entry name" value="DEXXQc_DNA2"/>
    <property type="match status" value="1"/>
</dbReference>
<dbReference type="EC" id="3.1.-.-" evidence="21"/>
<evidence type="ECO:0000256" key="15">
    <source>
        <dbReference type="ARBA" id="ARBA00023125"/>
    </source>
</evidence>
<keyword evidence="14 21" id="KW-0411">Iron-sulfur</keyword>
<reference evidence="27" key="1">
    <citation type="submission" date="2025-08" db="UniProtKB">
        <authorList>
            <consortium name="Ensembl"/>
        </authorList>
    </citation>
    <scope>IDENTIFICATION</scope>
</reference>
<dbReference type="InterPro" id="IPR014808">
    <property type="entry name" value="DNA_replication_fac_Dna2_N"/>
</dbReference>
<gene>
    <name evidence="27" type="primary">DNA2</name>
</gene>
<dbReference type="InterPro" id="IPR048459">
    <property type="entry name" value="DNA2_Rift"/>
</dbReference>
<evidence type="ECO:0000256" key="16">
    <source>
        <dbReference type="ARBA" id="ARBA00023128"/>
    </source>
</evidence>
<dbReference type="FunFam" id="3.40.50.300:FF:000915">
    <property type="entry name" value="DNA replication ATP-dependent helicase/nuclease DNA2"/>
    <property type="match status" value="1"/>
</dbReference>
<dbReference type="GO" id="GO:0003677">
    <property type="term" value="F:DNA binding"/>
    <property type="evidence" value="ECO:0007669"/>
    <property type="project" value="UniProtKB-UniRule"/>
</dbReference>
<keyword evidence="13 21" id="KW-0408">Iron</keyword>
<dbReference type="Pfam" id="PF08696">
    <property type="entry name" value="Dna2"/>
    <property type="match status" value="1"/>
</dbReference>
<evidence type="ECO:0000256" key="8">
    <source>
        <dbReference type="ARBA" id="ARBA00022759"/>
    </source>
</evidence>
<dbReference type="Gene3D" id="3.90.320.10">
    <property type="match status" value="1"/>
</dbReference>
<evidence type="ECO:0000256" key="18">
    <source>
        <dbReference type="ARBA" id="ARBA00023242"/>
    </source>
</evidence>
<evidence type="ECO:0000313" key="28">
    <source>
        <dbReference type="Proteomes" id="UP000472277"/>
    </source>
</evidence>
<evidence type="ECO:0000256" key="5">
    <source>
        <dbReference type="ARBA" id="ARBA00022722"/>
    </source>
</evidence>
<keyword evidence="16 21" id="KW-0496">Mitochondrion</keyword>
<dbReference type="EC" id="3.6.4.12" evidence="21"/>
<accession>A0A674F6N1</accession>
<dbReference type="GO" id="GO:0006281">
    <property type="term" value="P:DNA repair"/>
    <property type="evidence" value="ECO:0007669"/>
    <property type="project" value="UniProtKB-KW"/>
</dbReference>
<feature type="region of interest" description="Disordered" evidence="22">
    <location>
        <begin position="1"/>
        <end position="24"/>
    </location>
</feature>
<evidence type="ECO:0000256" key="12">
    <source>
        <dbReference type="ARBA" id="ARBA00022840"/>
    </source>
</evidence>
<feature type="domain" description="DNA2/NAM7 helicase-like C-terminal" evidence="25">
    <location>
        <begin position="964"/>
        <end position="1071"/>
    </location>
</feature>
<dbReference type="InterPro" id="IPR011604">
    <property type="entry name" value="PDDEXK-like_dom_sf"/>
</dbReference>
<dbReference type="Gene3D" id="3.40.50.300">
    <property type="entry name" value="P-loop containing nucleotide triphosphate hydrolases"/>
    <property type="match status" value="2"/>
</dbReference>
<evidence type="ECO:0000256" key="3">
    <source>
        <dbReference type="ARBA" id="ARBA00022485"/>
    </source>
</evidence>
<keyword evidence="4 21" id="KW-0235">DNA replication</keyword>
<keyword evidence="6 21" id="KW-0479">Metal-binding</keyword>
<evidence type="ECO:0000259" key="26">
    <source>
        <dbReference type="Pfam" id="PF21123"/>
    </source>
</evidence>
<keyword evidence="28" id="KW-1185">Reference proteome</keyword>
<dbReference type="Ensembl" id="ENSSTUT00000124291.1">
    <property type="protein sequence ID" value="ENSSTUP00000116206.1"/>
    <property type="gene ID" value="ENSSTUG00000051095.1"/>
</dbReference>
<sequence length="1220" mass="136338">MFSLRSKISSPPQVQTSTKNSNTQRCSVKRLFSPDDVQVAKRPKTMSVKRPSISPLRKPLLHGEDFLSECLQVIGDTQNSKGTKFQQDTGLAVNGRKPSKAGQIHLGYSVLKSGAKEKIRNVMPSLKPLSVKRASSLSSNESSLPSSLSECEEECAFTVITEQKDATEYNSCLKDLNTSVIFVHMKLPFCCFSLTSQKKGIPDHVILTTGLHNRYWILDVQEVHGARGSAEKHLTITASKTSHPTEICILKDGWESTPVSTGDVVHLEGQCVSGTWLIDRESGFLVLLPDVLISGTSIASGIRCMRRAVLGEMFKRFDGGSKQMLNGTIVHEIFQKAAMSGDFSMERLQLLANQALLSPNYLGDMYTLKLTQEDMKQEIWEYLPALTDWARDYLHTSPQAGKKLLTLKLPSDGALSWQDSACSIAVTDFVDIEENIWSPRFGLKGKIDVTAGVRIHRKGRPPLNRVMPLELKTGKESNSIEHRSQVILYTLMSLERRSDAEAGFLLYLKTGNLHPIVGNHMDRRELLKLRNTLAHHIGNSMEKEGKTRMAPLPGIITDRQACKWCPQIRNCALYDRAIESRAPDYYSSESQQLLVQQESEHLTEAHLLYFSHWLLLCALETHTMERKGGRHNIWLQSAQERSGGNHLIGPVKNQSDGVYIHRFERRRGGEQGVTGLIVGDRVVVSDQDLQLIGVAAGYVTDVSSTAVSCSLDRDLSKCSSDVVFRLDQDEGVMGLSTHLVNLSKMMESERLRELIVDFHPPQFIDNLSSVLPREAKDTVANILKGLNKPQKQAMKKVLLSKDYTLIVGMPGTGKTTTICTLVRILHACGFSVLLTSYTHSAVDNILLKLRRFKVGFLRLGRAQKVHPDILAYTEEKCRANGIHTLPELENLYNKELVVATTCMGVKHPIFSRRRFDFCIVDEASQISQPVCLGPLFYAQRFVLVGDHQQLPPIVQNTEARLLGMDESLFKRLERKSEAVVQLNVQYRMNRWVVLPNKIIKIMSLSNTLMYGGRLECGSERTASAMLALPSQGSVQRQLELSLGRPEDLAWVQAALEPLNPVCFLDTTQVKQPLAVVHWPDITPPLGLLASDIGVIAPYRQQLKVISGLLAGPAFSTVEVNTVDKYQGRDKSVIIVSFVRSHPEGNLGELLKDWRRLNVAITRAKHKLLMVGSAPTLRRYAPLEKLLNHLTQESMISFTLPSMQPMRYYPPCTCDRTSEVE</sequence>
<evidence type="ECO:0000256" key="7">
    <source>
        <dbReference type="ARBA" id="ARBA00022741"/>
    </source>
</evidence>
<evidence type="ECO:0000256" key="14">
    <source>
        <dbReference type="ARBA" id="ARBA00023014"/>
    </source>
</evidence>
<evidence type="ECO:0000259" key="25">
    <source>
        <dbReference type="Pfam" id="PF13087"/>
    </source>
</evidence>